<dbReference type="Proteomes" id="UP000198426">
    <property type="component" value="Unassembled WGS sequence"/>
</dbReference>
<evidence type="ECO:0000313" key="2">
    <source>
        <dbReference type="Proteomes" id="UP000198426"/>
    </source>
</evidence>
<dbReference type="EMBL" id="FZOY01000003">
    <property type="protein sequence ID" value="SNS82621.1"/>
    <property type="molecule type" value="Genomic_DNA"/>
</dbReference>
<reference evidence="1 2" key="1">
    <citation type="submission" date="2017-06" db="EMBL/GenBank/DDBJ databases">
        <authorList>
            <person name="Kim H.J."/>
            <person name="Triplett B.A."/>
        </authorList>
    </citation>
    <scope>NUCLEOTIDE SEQUENCE [LARGE SCALE GENOMIC DNA]</scope>
    <source>
        <strain evidence="1 2">DSM 29339</strain>
    </source>
</reference>
<accession>A0A239HN95</accession>
<sequence>INRNNLVTVLRKTGRRNNPDIPNPENAYPCHLKSPDFPIHCAAPAGNDLAQNLRISEGLKQSEKKEPIGR</sequence>
<protein>
    <submittedName>
        <fullName evidence="1">Uncharacterized protein</fullName>
    </submittedName>
</protein>
<keyword evidence="2" id="KW-1185">Reference proteome</keyword>
<feature type="non-terminal residue" evidence="1">
    <location>
        <position position="1"/>
    </location>
</feature>
<evidence type="ECO:0000313" key="1">
    <source>
        <dbReference type="EMBL" id="SNS82621.1"/>
    </source>
</evidence>
<dbReference type="AlphaFoldDB" id="A0A239HN95"/>
<gene>
    <name evidence="1" type="ORF">SAMN05421757_103503</name>
</gene>
<name>A0A239HN95_9RHOB</name>
<organism evidence="1 2">
    <name type="scientific">Tropicimonas sediminicola</name>
    <dbReference type="NCBI Taxonomy" id="1031541"/>
    <lineage>
        <taxon>Bacteria</taxon>
        <taxon>Pseudomonadati</taxon>
        <taxon>Pseudomonadota</taxon>
        <taxon>Alphaproteobacteria</taxon>
        <taxon>Rhodobacterales</taxon>
        <taxon>Roseobacteraceae</taxon>
        <taxon>Tropicimonas</taxon>
    </lineage>
</organism>
<proteinExistence type="predicted"/>